<reference evidence="1" key="1">
    <citation type="submission" date="2018-02" db="EMBL/GenBank/DDBJ databases">
        <title>Rhizophora mucronata_Transcriptome.</title>
        <authorList>
            <person name="Meera S.P."/>
            <person name="Sreeshan A."/>
            <person name="Augustine A."/>
        </authorList>
    </citation>
    <scope>NUCLEOTIDE SEQUENCE</scope>
    <source>
        <tissue evidence="1">Leaf</tissue>
    </source>
</reference>
<accession>A0A2P2QU74</accession>
<protein>
    <submittedName>
        <fullName evidence="1">Uncharacterized protein</fullName>
    </submittedName>
</protein>
<sequence>MNALYATISNGILSPVIFSAMFSAAESFPTLKKPSIRDV</sequence>
<dbReference type="EMBL" id="GGEC01090021">
    <property type="protein sequence ID" value="MBX70505.1"/>
    <property type="molecule type" value="Transcribed_RNA"/>
</dbReference>
<dbReference type="AlphaFoldDB" id="A0A2P2QU74"/>
<evidence type="ECO:0000313" key="1">
    <source>
        <dbReference type="EMBL" id="MBX70505.1"/>
    </source>
</evidence>
<proteinExistence type="predicted"/>
<name>A0A2P2QU74_RHIMU</name>
<organism evidence="1">
    <name type="scientific">Rhizophora mucronata</name>
    <name type="common">Asiatic mangrove</name>
    <dbReference type="NCBI Taxonomy" id="61149"/>
    <lineage>
        <taxon>Eukaryota</taxon>
        <taxon>Viridiplantae</taxon>
        <taxon>Streptophyta</taxon>
        <taxon>Embryophyta</taxon>
        <taxon>Tracheophyta</taxon>
        <taxon>Spermatophyta</taxon>
        <taxon>Magnoliopsida</taxon>
        <taxon>eudicotyledons</taxon>
        <taxon>Gunneridae</taxon>
        <taxon>Pentapetalae</taxon>
        <taxon>rosids</taxon>
        <taxon>fabids</taxon>
        <taxon>Malpighiales</taxon>
        <taxon>Rhizophoraceae</taxon>
        <taxon>Rhizophora</taxon>
    </lineage>
</organism>